<organism evidence="2 3">
    <name type="scientific">Rothia nasimurium</name>
    <dbReference type="NCBI Taxonomy" id="85336"/>
    <lineage>
        <taxon>Bacteria</taxon>
        <taxon>Bacillati</taxon>
        <taxon>Actinomycetota</taxon>
        <taxon>Actinomycetes</taxon>
        <taxon>Micrococcales</taxon>
        <taxon>Micrococcaceae</taxon>
        <taxon>Rothia</taxon>
    </lineage>
</organism>
<evidence type="ECO:0000313" key="3">
    <source>
        <dbReference type="Proteomes" id="UP000192359"/>
    </source>
</evidence>
<keyword evidence="1" id="KW-0812">Transmembrane</keyword>
<feature type="transmembrane region" description="Helical" evidence="1">
    <location>
        <begin position="21"/>
        <end position="45"/>
    </location>
</feature>
<comment type="caution">
    <text evidence="2">The sequence shown here is derived from an EMBL/GenBank/DDBJ whole genome shotgun (WGS) entry which is preliminary data.</text>
</comment>
<name>A0A1Y1RRI4_9MICC</name>
<evidence type="ECO:0000256" key="1">
    <source>
        <dbReference type="SAM" id="Phobius"/>
    </source>
</evidence>
<accession>A0A1Y1RRI4</accession>
<reference evidence="2 3" key="1">
    <citation type="submission" date="2016-05" db="EMBL/GenBank/DDBJ databases">
        <title>Draft genome sequence of a porcine commensal Rothia nasimurium.</title>
        <authorList>
            <person name="Gaiser R.A."/>
            <person name="Van Baarlen P."/>
            <person name="Wells J.M."/>
        </authorList>
    </citation>
    <scope>NUCLEOTIDE SEQUENCE [LARGE SCALE GENOMIC DNA]</scope>
    <source>
        <strain evidence="2 3">PT-32</strain>
    </source>
</reference>
<keyword evidence="1" id="KW-0472">Membrane</keyword>
<dbReference type="Proteomes" id="UP000192359">
    <property type="component" value="Unassembled WGS sequence"/>
</dbReference>
<evidence type="ECO:0000313" key="2">
    <source>
        <dbReference type="EMBL" id="ORC24122.1"/>
    </source>
</evidence>
<dbReference type="EMBL" id="LXWF01000006">
    <property type="protein sequence ID" value="ORC24122.1"/>
    <property type="molecule type" value="Genomic_DNA"/>
</dbReference>
<protein>
    <submittedName>
        <fullName evidence="2">Uncharacterized protein</fullName>
    </submittedName>
</protein>
<sequence>MTELSKQNRKAEPVKLRSVKGIIWLLLFTLMCLVPITVFGGSFAYRYINSTEKWQEERICTVDSSTRRSSGGGFRMGGSSTSIRIESPDCGKITLYGVLVEQTAEGEVRYLSVEETVSYLEEHRGEQFRFYYGKIQLTKDVSEARRIEKIE</sequence>
<keyword evidence="3" id="KW-1185">Reference proteome</keyword>
<proteinExistence type="predicted"/>
<gene>
    <name evidence="2" type="ORF">A7979_10325</name>
</gene>
<keyword evidence="1" id="KW-1133">Transmembrane helix</keyword>
<dbReference type="AlphaFoldDB" id="A0A1Y1RRI4"/>